<dbReference type="RefSeq" id="WP_277276073.1">
    <property type="nucleotide sequence ID" value="NZ_JAROCY010000005.1"/>
</dbReference>
<name>A0ABT6CH74_9SPHN</name>
<keyword evidence="1" id="KW-0812">Transmembrane</keyword>
<organism evidence="2 3">
    <name type="scientific">Novosphingobium cyanobacteriorum</name>
    <dbReference type="NCBI Taxonomy" id="3024215"/>
    <lineage>
        <taxon>Bacteria</taxon>
        <taxon>Pseudomonadati</taxon>
        <taxon>Pseudomonadota</taxon>
        <taxon>Alphaproteobacteria</taxon>
        <taxon>Sphingomonadales</taxon>
        <taxon>Sphingomonadaceae</taxon>
        <taxon>Novosphingobium</taxon>
    </lineage>
</organism>
<feature type="transmembrane region" description="Helical" evidence="1">
    <location>
        <begin position="18"/>
        <end position="38"/>
    </location>
</feature>
<evidence type="ECO:0000313" key="3">
    <source>
        <dbReference type="Proteomes" id="UP001222770"/>
    </source>
</evidence>
<proteinExistence type="predicted"/>
<dbReference type="Proteomes" id="UP001222770">
    <property type="component" value="Unassembled WGS sequence"/>
</dbReference>
<keyword evidence="1" id="KW-0472">Membrane</keyword>
<accession>A0ABT6CH74</accession>
<gene>
    <name evidence="2" type="ORF">POM99_06640</name>
</gene>
<evidence type="ECO:0000313" key="2">
    <source>
        <dbReference type="EMBL" id="MDF8332869.1"/>
    </source>
</evidence>
<sequence length="40" mass="4261">MIQALRPVVLPVLPLAEIVRTGIVLACALSLIMAGRAFPF</sequence>
<dbReference type="EMBL" id="JAROCY010000005">
    <property type="protein sequence ID" value="MDF8332869.1"/>
    <property type="molecule type" value="Genomic_DNA"/>
</dbReference>
<reference evidence="2 3" key="1">
    <citation type="submission" date="2023-03" db="EMBL/GenBank/DDBJ databases">
        <title>Novosphingobium cyanobacteriorum sp. nov., isolated from a eutrophic reservoir during the Microcystis bloom period.</title>
        <authorList>
            <person name="Kang M."/>
            <person name="Le V."/>
            <person name="Ko S.-R."/>
            <person name="Lee S.-A."/>
            <person name="Ahn C.-Y."/>
        </authorList>
    </citation>
    <scope>NUCLEOTIDE SEQUENCE [LARGE SCALE GENOMIC DNA]</scope>
    <source>
        <strain evidence="2 3">HBC54</strain>
    </source>
</reference>
<keyword evidence="1" id="KW-1133">Transmembrane helix</keyword>
<protein>
    <submittedName>
        <fullName evidence="2">Uncharacterized protein</fullName>
    </submittedName>
</protein>
<evidence type="ECO:0000256" key="1">
    <source>
        <dbReference type="SAM" id="Phobius"/>
    </source>
</evidence>
<keyword evidence="3" id="KW-1185">Reference proteome</keyword>
<comment type="caution">
    <text evidence="2">The sequence shown here is derived from an EMBL/GenBank/DDBJ whole genome shotgun (WGS) entry which is preliminary data.</text>
</comment>